<dbReference type="EMBL" id="BMFG01000004">
    <property type="protein sequence ID" value="GGD24226.1"/>
    <property type="molecule type" value="Genomic_DNA"/>
</dbReference>
<accession>A0A916XZG8</accession>
<feature type="transmembrane region" description="Helical" evidence="1">
    <location>
        <begin position="74"/>
        <end position="92"/>
    </location>
</feature>
<keyword evidence="3" id="KW-1185">Reference proteome</keyword>
<organism evidence="2 3">
    <name type="scientific">Flavobacterium orientale</name>
    <dbReference type="NCBI Taxonomy" id="1756020"/>
    <lineage>
        <taxon>Bacteria</taxon>
        <taxon>Pseudomonadati</taxon>
        <taxon>Bacteroidota</taxon>
        <taxon>Flavobacteriia</taxon>
        <taxon>Flavobacteriales</taxon>
        <taxon>Flavobacteriaceae</taxon>
        <taxon>Flavobacterium</taxon>
    </lineage>
</organism>
<sequence>MNAKNVLVSGVVGGIVNFFLGWIFYAMLFKDFFPQSNEEDMDLTMIFLGCLVYGLFMAYVFVKWATISLAKTGAQAGAIFGFFYALSVNLFMASSGKLDVQVMLLDVAITIVMSAIIGAVIAVINGKLK</sequence>
<feature type="transmembrane region" description="Helical" evidence="1">
    <location>
        <begin position="104"/>
        <end position="124"/>
    </location>
</feature>
<dbReference type="AlphaFoldDB" id="A0A916XZG8"/>
<keyword evidence="1" id="KW-0472">Membrane</keyword>
<gene>
    <name evidence="2" type="ORF">GCM10011343_13020</name>
</gene>
<proteinExistence type="predicted"/>
<dbReference type="RefSeq" id="WP_188361740.1">
    <property type="nucleotide sequence ID" value="NZ_BMFG01000004.1"/>
</dbReference>
<reference evidence="2" key="1">
    <citation type="journal article" date="2014" name="Int. J. Syst. Evol. Microbiol.">
        <title>Complete genome sequence of Corynebacterium casei LMG S-19264T (=DSM 44701T), isolated from a smear-ripened cheese.</title>
        <authorList>
            <consortium name="US DOE Joint Genome Institute (JGI-PGF)"/>
            <person name="Walter F."/>
            <person name="Albersmeier A."/>
            <person name="Kalinowski J."/>
            <person name="Ruckert C."/>
        </authorList>
    </citation>
    <scope>NUCLEOTIDE SEQUENCE</scope>
    <source>
        <strain evidence="2">CGMCC 1.12506</strain>
    </source>
</reference>
<keyword evidence="1" id="KW-0812">Transmembrane</keyword>
<name>A0A916XZG8_9FLAO</name>
<feature type="transmembrane region" description="Helical" evidence="1">
    <location>
        <begin position="6"/>
        <end position="29"/>
    </location>
</feature>
<feature type="transmembrane region" description="Helical" evidence="1">
    <location>
        <begin position="41"/>
        <end position="62"/>
    </location>
</feature>
<evidence type="ECO:0000313" key="2">
    <source>
        <dbReference type="EMBL" id="GGD24226.1"/>
    </source>
</evidence>
<evidence type="ECO:0000256" key="1">
    <source>
        <dbReference type="SAM" id="Phobius"/>
    </source>
</evidence>
<dbReference type="Proteomes" id="UP000625735">
    <property type="component" value="Unassembled WGS sequence"/>
</dbReference>
<keyword evidence="1" id="KW-1133">Transmembrane helix</keyword>
<protein>
    <submittedName>
        <fullName evidence="2">Uncharacterized protein</fullName>
    </submittedName>
</protein>
<evidence type="ECO:0000313" key="3">
    <source>
        <dbReference type="Proteomes" id="UP000625735"/>
    </source>
</evidence>
<reference evidence="2" key="2">
    <citation type="submission" date="2020-09" db="EMBL/GenBank/DDBJ databases">
        <authorList>
            <person name="Sun Q."/>
            <person name="Zhou Y."/>
        </authorList>
    </citation>
    <scope>NUCLEOTIDE SEQUENCE</scope>
    <source>
        <strain evidence="2">CGMCC 1.12506</strain>
    </source>
</reference>
<comment type="caution">
    <text evidence="2">The sequence shown here is derived from an EMBL/GenBank/DDBJ whole genome shotgun (WGS) entry which is preliminary data.</text>
</comment>